<evidence type="ECO:0000256" key="4">
    <source>
        <dbReference type="ARBA" id="ARBA00022525"/>
    </source>
</evidence>
<dbReference type="RefSeq" id="WP_011971837.1">
    <property type="nucleotide sequence ID" value="NC_009634.1"/>
</dbReference>
<dbReference type="Pfam" id="PF04021">
    <property type="entry name" value="Class_IIIsignal"/>
    <property type="match status" value="1"/>
</dbReference>
<keyword evidence="5" id="KW-0281">Fimbrium</keyword>
<dbReference type="InterPro" id="IPR007166">
    <property type="entry name" value="Class3_signal_pept_motif"/>
</dbReference>
<evidence type="ECO:0000256" key="1">
    <source>
        <dbReference type="ARBA" id="ARBA00004241"/>
    </source>
</evidence>
<evidence type="ECO:0000256" key="2">
    <source>
        <dbReference type="ARBA" id="ARBA00004561"/>
    </source>
</evidence>
<name>A6UN61_METVS</name>
<keyword evidence="6" id="KW-1133">Transmembrane helix</keyword>
<protein>
    <recommendedName>
        <fullName evidence="9">Class III signal peptide-containing protein</fullName>
    </recommendedName>
</protein>
<keyword evidence="8" id="KW-1185">Reference proteome</keyword>
<dbReference type="Proteomes" id="UP000001107">
    <property type="component" value="Chromosome"/>
</dbReference>
<evidence type="ECO:0000313" key="7">
    <source>
        <dbReference type="EMBL" id="ABR53933.1"/>
    </source>
</evidence>
<sequence>MGLKFLKSLIFNYRGQISLETGILIAAVLAVTIFSAYIYVKSIVNATVTVNESTTGTVGAYNAEIGRFTESVYNLTNK</sequence>
<dbReference type="GO" id="GO:0005576">
    <property type="term" value="C:extracellular region"/>
    <property type="evidence" value="ECO:0007669"/>
    <property type="project" value="UniProtKB-SubCell"/>
</dbReference>
<dbReference type="eggNOG" id="arCOG06620">
    <property type="taxonomic scope" value="Archaea"/>
</dbReference>
<dbReference type="STRING" id="406327.Mevan_0018"/>
<gene>
    <name evidence="7" type="ordered locus">Mevan_0018</name>
</gene>
<dbReference type="KEGG" id="mvn:Mevan_0018"/>
<keyword evidence="6" id="KW-0472">Membrane</keyword>
<feature type="transmembrane region" description="Helical" evidence="6">
    <location>
        <begin position="21"/>
        <end position="40"/>
    </location>
</feature>
<proteinExistence type="predicted"/>
<organism evidence="7 8">
    <name type="scientific">Methanococcus vannielii (strain ATCC 35089 / DSM 1224 / JCM 13029 / OCM 148 / SB)</name>
    <dbReference type="NCBI Taxonomy" id="406327"/>
    <lineage>
        <taxon>Archaea</taxon>
        <taxon>Methanobacteriati</taxon>
        <taxon>Methanobacteriota</taxon>
        <taxon>Methanomada group</taxon>
        <taxon>Methanococci</taxon>
        <taxon>Methanococcales</taxon>
        <taxon>Methanococcaceae</taxon>
        <taxon>Methanococcus</taxon>
    </lineage>
</organism>
<dbReference type="HOGENOM" id="CLU_197251_0_0_2"/>
<evidence type="ECO:0000313" key="8">
    <source>
        <dbReference type="Proteomes" id="UP000001107"/>
    </source>
</evidence>
<evidence type="ECO:0000256" key="3">
    <source>
        <dbReference type="ARBA" id="ARBA00004613"/>
    </source>
</evidence>
<keyword evidence="6" id="KW-0812">Transmembrane</keyword>
<evidence type="ECO:0000256" key="5">
    <source>
        <dbReference type="ARBA" id="ARBA00023263"/>
    </source>
</evidence>
<keyword evidence="4" id="KW-0964">Secreted</keyword>
<comment type="subcellular location">
    <subcellularLocation>
        <location evidence="1">Cell surface</location>
    </subcellularLocation>
    <subcellularLocation>
        <location evidence="2">Fimbrium</location>
    </subcellularLocation>
    <subcellularLocation>
        <location evidence="3">Secreted</location>
    </subcellularLocation>
</comment>
<dbReference type="AlphaFoldDB" id="A6UN61"/>
<accession>A6UN61</accession>
<dbReference type="EMBL" id="CP000742">
    <property type="protein sequence ID" value="ABR53933.1"/>
    <property type="molecule type" value="Genomic_DNA"/>
</dbReference>
<dbReference type="GeneID" id="5325813"/>
<evidence type="ECO:0000256" key="6">
    <source>
        <dbReference type="SAM" id="Phobius"/>
    </source>
</evidence>
<reference evidence="7" key="1">
    <citation type="submission" date="2007-06" db="EMBL/GenBank/DDBJ databases">
        <title>Complete sequence of Methanococcus vannielii SB.</title>
        <authorList>
            <consortium name="US DOE Joint Genome Institute"/>
            <person name="Copeland A."/>
            <person name="Lucas S."/>
            <person name="Lapidus A."/>
            <person name="Barry K."/>
            <person name="Glavina del Rio T."/>
            <person name="Dalin E."/>
            <person name="Tice H."/>
            <person name="Pitluck S."/>
            <person name="Chain P."/>
            <person name="Malfatti S."/>
            <person name="Shin M."/>
            <person name="Vergez L."/>
            <person name="Schmutz J."/>
            <person name="Larimer F."/>
            <person name="Land M."/>
            <person name="Hauser L."/>
            <person name="Kyrpides N."/>
            <person name="Anderson I."/>
            <person name="Sieprawska-Lupa M."/>
            <person name="Whitman W.B."/>
            <person name="Richardson P."/>
        </authorList>
    </citation>
    <scope>NUCLEOTIDE SEQUENCE [LARGE SCALE GENOMIC DNA]</scope>
    <source>
        <strain evidence="7">SB</strain>
    </source>
</reference>
<evidence type="ECO:0008006" key="9">
    <source>
        <dbReference type="Google" id="ProtNLM"/>
    </source>
</evidence>
<dbReference type="OrthoDB" id="60555at2157"/>
<dbReference type="GO" id="GO:0009986">
    <property type="term" value="C:cell surface"/>
    <property type="evidence" value="ECO:0007669"/>
    <property type="project" value="UniProtKB-SubCell"/>
</dbReference>